<dbReference type="GO" id="GO:0004674">
    <property type="term" value="F:protein serine/threonine kinase activity"/>
    <property type="evidence" value="ECO:0007669"/>
    <property type="project" value="TreeGrafter"/>
</dbReference>
<dbReference type="InterPro" id="IPR008266">
    <property type="entry name" value="Tyr_kinase_AS"/>
</dbReference>
<dbReference type="AlphaFoldDB" id="A0A165PD76"/>
<keyword evidence="3" id="KW-1185">Reference proteome</keyword>
<dbReference type="STRING" id="1314782.A0A165PD76"/>
<sequence length="235" mass="26331">MTRMSQSCQELPSSLFIDDVELVSSDAISGGGFSDIFRGYRSDGDVALKRLRIFHALLWQTLDHANVLPFLGVDAVSFQPQLCFVSPWMFHGDVLKYMKTNGPLNVVHGDLRAGNILIDRDWHVRLADFGLAVVVDYSRPSSKRGGTVRWMAPELLHPEIFGRDFKRTTASDIYALGLVSYLDGFFTPFQIYTIAVPFSNIRSEGEVILRVIDGLRPTFPTLHVMGGLFLRAYGN</sequence>
<dbReference type="InterPro" id="IPR000719">
    <property type="entry name" value="Prot_kinase_dom"/>
</dbReference>
<dbReference type="Gene3D" id="3.30.200.20">
    <property type="entry name" value="Phosphorylase Kinase, domain 1"/>
    <property type="match status" value="1"/>
</dbReference>
<dbReference type="Proteomes" id="UP000076761">
    <property type="component" value="Unassembled WGS sequence"/>
</dbReference>
<keyword evidence="2" id="KW-0808">Transferase</keyword>
<gene>
    <name evidence="2" type="ORF">NEOLEDRAFT_1158448</name>
</gene>
<evidence type="ECO:0000259" key="1">
    <source>
        <dbReference type="PROSITE" id="PS50011"/>
    </source>
</evidence>
<evidence type="ECO:0000313" key="2">
    <source>
        <dbReference type="EMBL" id="KZT20866.1"/>
    </source>
</evidence>
<dbReference type="Pfam" id="PF00069">
    <property type="entry name" value="Pkinase"/>
    <property type="match status" value="1"/>
</dbReference>
<keyword evidence="2" id="KW-0418">Kinase</keyword>
<dbReference type="EMBL" id="KV425614">
    <property type="protein sequence ID" value="KZT20866.1"/>
    <property type="molecule type" value="Genomic_DNA"/>
</dbReference>
<reference evidence="2 3" key="1">
    <citation type="journal article" date="2016" name="Mol. Biol. Evol.">
        <title>Comparative Genomics of Early-Diverging Mushroom-Forming Fungi Provides Insights into the Origins of Lignocellulose Decay Capabilities.</title>
        <authorList>
            <person name="Nagy L.G."/>
            <person name="Riley R."/>
            <person name="Tritt A."/>
            <person name="Adam C."/>
            <person name="Daum C."/>
            <person name="Floudas D."/>
            <person name="Sun H."/>
            <person name="Yadav J.S."/>
            <person name="Pangilinan J."/>
            <person name="Larsson K.H."/>
            <person name="Matsuura K."/>
            <person name="Barry K."/>
            <person name="Labutti K."/>
            <person name="Kuo R."/>
            <person name="Ohm R.A."/>
            <person name="Bhattacharya S.S."/>
            <person name="Shirouzu T."/>
            <person name="Yoshinaga Y."/>
            <person name="Martin F.M."/>
            <person name="Grigoriev I.V."/>
            <person name="Hibbett D.S."/>
        </authorList>
    </citation>
    <scope>NUCLEOTIDE SEQUENCE [LARGE SCALE GENOMIC DNA]</scope>
    <source>
        <strain evidence="2 3">HHB14362 ss-1</strain>
    </source>
</reference>
<dbReference type="PROSITE" id="PS50011">
    <property type="entry name" value="PROTEIN_KINASE_DOM"/>
    <property type="match status" value="1"/>
</dbReference>
<dbReference type="PROSITE" id="PS00109">
    <property type="entry name" value="PROTEIN_KINASE_TYR"/>
    <property type="match status" value="1"/>
</dbReference>
<dbReference type="OrthoDB" id="346907at2759"/>
<dbReference type="SUPFAM" id="SSF56112">
    <property type="entry name" value="Protein kinase-like (PK-like)"/>
    <property type="match status" value="1"/>
</dbReference>
<protein>
    <submittedName>
        <fullName evidence="2">Kinase-like protein</fullName>
    </submittedName>
</protein>
<evidence type="ECO:0000313" key="3">
    <source>
        <dbReference type="Proteomes" id="UP000076761"/>
    </source>
</evidence>
<organism evidence="2 3">
    <name type="scientific">Neolentinus lepideus HHB14362 ss-1</name>
    <dbReference type="NCBI Taxonomy" id="1314782"/>
    <lineage>
        <taxon>Eukaryota</taxon>
        <taxon>Fungi</taxon>
        <taxon>Dikarya</taxon>
        <taxon>Basidiomycota</taxon>
        <taxon>Agaricomycotina</taxon>
        <taxon>Agaricomycetes</taxon>
        <taxon>Gloeophyllales</taxon>
        <taxon>Gloeophyllaceae</taxon>
        <taxon>Neolentinus</taxon>
    </lineage>
</organism>
<proteinExistence type="predicted"/>
<dbReference type="GO" id="GO:0005524">
    <property type="term" value="F:ATP binding"/>
    <property type="evidence" value="ECO:0007669"/>
    <property type="project" value="InterPro"/>
</dbReference>
<accession>A0A165PD76</accession>
<dbReference type="InterPro" id="IPR011009">
    <property type="entry name" value="Kinase-like_dom_sf"/>
</dbReference>
<dbReference type="InParanoid" id="A0A165PD76"/>
<dbReference type="InterPro" id="IPR051681">
    <property type="entry name" value="Ser/Thr_Kinases-Pseudokinases"/>
</dbReference>
<feature type="domain" description="Protein kinase" evidence="1">
    <location>
        <begin position="1"/>
        <end position="235"/>
    </location>
</feature>
<dbReference type="PANTHER" id="PTHR44329">
    <property type="entry name" value="SERINE/THREONINE-PROTEIN KINASE TNNI3K-RELATED"/>
    <property type="match status" value="1"/>
</dbReference>
<name>A0A165PD76_9AGAM</name>
<dbReference type="Gene3D" id="1.10.510.10">
    <property type="entry name" value="Transferase(Phosphotransferase) domain 1"/>
    <property type="match status" value="1"/>
</dbReference>